<organism evidence="1 2">
    <name type="scientific">Campylobacter showae RM3277</name>
    <dbReference type="NCBI Taxonomy" id="553219"/>
    <lineage>
        <taxon>Bacteria</taxon>
        <taxon>Pseudomonadati</taxon>
        <taxon>Campylobacterota</taxon>
        <taxon>Epsilonproteobacteria</taxon>
        <taxon>Campylobacterales</taxon>
        <taxon>Campylobacteraceae</taxon>
        <taxon>Campylobacter</taxon>
    </lineage>
</organism>
<dbReference type="Proteomes" id="UP000003107">
    <property type="component" value="Unassembled WGS sequence"/>
</dbReference>
<gene>
    <name evidence="1" type="ORF">CAMSH0001_2276</name>
</gene>
<comment type="caution">
    <text evidence="1">The sequence shown here is derived from an EMBL/GenBank/DDBJ whole genome shotgun (WGS) entry which is preliminary data.</text>
</comment>
<keyword evidence="2" id="KW-1185">Reference proteome</keyword>
<dbReference type="AlphaFoldDB" id="C6RG12"/>
<protein>
    <submittedName>
        <fullName evidence="1">Uncharacterized protein</fullName>
    </submittedName>
</protein>
<sequence>MKRDIFFSKFIHFIPSNLRLLAGLSFKFYRADLLFFDQISLCADRFELSKI</sequence>
<accession>C6RG12</accession>
<name>C6RG12_9BACT</name>
<evidence type="ECO:0000313" key="1">
    <source>
        <dbReference type="EMBL" id="EET79707.1"/>
    </source>
</evidence>
<evidence type="ECO:0000313" key="2">
    <source>
        <dbReference type="Proteomes" id="UP000003107"/>
    </source>
</evidence>
<reference evidence="1 2" key="1">
    <citation type="submission" date="2009-07" db="EMBL/GenBank/DDBJ databases">
        <authorList>
            <person name="Madupu R."/>
            <person name="Sebastian Y."/>
            <person name="Durkin A.S."/>
            <person name="Torralba M."/>
            <person name="Methe B."/>
            <person name="Sutton G.G."/>
            <person name="Strausberg R.L."/>
            <person name="Nelson K.E."/>
        </authorList>
    </citation>
    <scope>NUCLEOTIDE SEQUENCE [LARGE SCALE GENOMIC DNA]</scope>
    <source>
        <strain evidence="1 2">RM3277</strain>
    </source>
</reference>
<proteinExistence type="predicted"/>
<dbReference type="EMBL" id="ACVQ01000018">
    <property type="protein sequence ID" value="EET79707.1"/>
    <property type="molecule type" value="Genomic_DNA"/>
</dbReference>